<sequence length="189" mass="20771">MGMRISDDGVRFIWSEEYAPDVSERLHWPGGASGVTLGAGYDMKTRSKQQVLTDLQEIGVSRDLSAKAACGAGLSGEAAESFVLSHRKMLVLGEQQSIALLRLILPSYEKVVRQGIRVPLLQHEYDALVSFSYNPGGCFRKVASCINEGRIGDAMCFITSANKSGGKVLNGLVKRRKRETQLYLRGKYI</sequence>
<dbReference type="Proteomes" id="UP000683557">
    <property type="component" value="Chromosome"/>
</dbReference>
<keyword evidence="1 2" id="KW-0378">Hydrolase</keyword>
<reference evidence="2 3" key="1">
    <citation type="submission" date="2021-06" db="EMBL/GenBank/DDBJ databases">
        <title>Gemonas diversity in paddy soil.</title>
        <authorList>
            <person name="Liu G."/>
        </authorList>
    </citation>
    <scope>NUCLEOTIDE SEQUENCE [LARGE SCALE GENOMIC DNA]</scope>
    <source>
        <strain evidence="2 3">RG10</strain>
    </source>
</reference>
<evidence type="ECO:0000256" key="1">
    <source>
        <dbReference type="RuleBase" id="RU003788"/>
    </source>
</evidence>
<evidence type="ECO:0000313" key="2">
    <source>
        <dbReference type="EMBL" id="QWV94213.1"/>
    </source>
</evidence>
<dbReference type="GO" id="GO:0016787">
    <property type="term" value="F:hydrolase activity"/>
    <property type="evidence" value="ECO:0007669"/>
    <property type="project" value="UniProtKB-KW"/>
</dbReference>
<dbReference type="InterPro" id="IPR033907">
    <property type="entry name" value="Endolysin_autolysin"/>
</dbReference>
<keyword evidence="1" id="KW-0929">Antimicrobial</keyword>
<accession>A0ABX8J8P6</accession>
<comment type="catalytic activity">
    <reaction evidence="1">
        <text>Hydrolysis of (1-&gt;4)-beta-linkages between N-acetylmuramic acid and N-acetyl-D-glucosamine residues in a peptidoglycan and between N-acetyl-D-glucosamine residues in chitodextrins.</text>
        <dbReference type="EC" id="3.2.1.17"/>
    </reaction>
</comment>
<comment type="similarity">
    <text evidence="1">Belongs to the glycosyl hydrolase 24 family.</text>
</comment>
<keyword evidence="1" id="KW-0326">Glycosidase</keyword>
<keyword evidence="1" id="KW-0081">Bacteriolytic enzyme</keyword>
<proteinExistence type="inferred from homology"/>
<evidence type="ECO:0000313" key="3">
    <source>
        <dbReference type="Proteomes" id="UP000683557"/>
    </source>
</evidence>
<protein>
    <recommendedName>
        <fullName evidence="1">Lysozyme</fullName>
        <ecNumber evidence="1">3.2.1.17</ecNumber>
    </recommendedName>
</protein>
<organism evidence="2 3">
    <name type="scientific">Geomonas oryzisoli</name>
    <dbReference type="NCBI Taxonomy" id="2847992"/>
    <lineage>
        <taxon>Bacteria</taxon>
        <taxon>Pseudomonadati</taxon>
        <taxon>Thermodesulfobacteriota</taxon>
        <taxon>Desulfuromonadia</taxon>
        <taxon>Geobacterales</taxon>
        <taxon>Geobacteraceae</taxon>
        <taxon>Geomonas</taxon>
    </lineage>
</organism>
<dbReference type="InterPro" id="IPR002196">
    <property type="entry name" value="Glyco_hydro_24"/>
</dbReference>
<keyword evidence="3" id="KW-1185">Reference proteome</keyword>
<gene>
    <name evidence="2" type="ORF">KP004_03200</name>
</gene>
<dbReference type="Pfam" id="PF00959">
    <property type="entry name" value="Phage_lysozyme"/>
    <property type="match status" value="1"/>
</dbReference>
<name>A0ABX8J8P6_9BACT</name>
<dbReference type="EMBL" id="CP076723">
    <property type="protein sequence ID" value="QWV94213.1"/>
    <property type="molecule type" value="Genomic_DNA"/>
</dbReference>
<dbReference type="CDD" id="cd00737">
    <property type="entry name" value="lyz_endolysin_autolysin"/>
    <property type="match status" value="1"/>
</dbReference>
<dbReference type="EC" id="3.2.1.17" evidence="1"/>